<dbReference type="PROSITE" id="PS50893">
    <property type="entry name" value="ABC_TRANSPORTER_2"/>
    <property type="match status" value="1"/>
</dbReference>
<evidence type="ECO:0000256" key="7">
    <source>
        <dbReference type="ARBA" id="ARBA00022989"/>
    </source>
</evidence>
<dbReference type="InterPro" id="IPR011527">
    <property type="entry name" value="ABC1_TM_dom"/>
</dbReference>
<feature type="transmembrane region" description="Helical" evidence="9">
    <location>
        <begin position="282"/>
        <end position="299"/>
    </location>
</feature>
<feature type="transmembrane region" description="Helical" evidence="9">
    <location>
        <begin position="145"/>
        <end position="163"/>
    </location>
</feature>
<feature type="transmembrane region" description="Helical" evidence="9">
    <location>
        <begin position="65"/>
        <end position="95"/>
    </location>
</feature>
<dbReference type="AlphaFoldDB" id="A0A929MPK9"/>
<dbReference type="SMART" id="SM00382">
    <property type="entry name" value="AAA"/>
    <property type="match status" value="1"/>
</dbReference>
<dbReference type="Gene3D" id="3.40.50.300">
    <property type="entry name" value="P-loop containing nucleotide triphosphate hydrolases"/>
    <property type="match status" value="1"/>
</dbReference>
<gene>
    <name evidence="12" type="ORF">HXK00_06025</name>
</gene>
<dbReference type="FunFam" id="3.40.50.300:FF:000287">
    <property type="entry name" value="Multidrug ABC transporter ATP-binding protein"/>
    <property type="match status" value="1"/>
</dbReference>
<dbReference type="EMBL" id="JABZFV010000151">
    <property type="protein sequence ID" value="MBF0935186.1"/>
    <property type="molecule type" value="Genomic_DNA"/>
</dbReference>
<dbReference type="GO" id="GO:0005524">
    <property type="term" value="F:ATP binding"/>
    <property type="evidence" value="ECO:0007669"/>
    <property type="project" value="UniProtKB-KW"/>
</dbReference>
<feature type="transmembrane region" description="Helical" evidence="9">
    <location>
        <begin position="21"/>
        <end position="42"/>
    </location>
</feature>
<reference evidence="12" key="1">
    <citation type="submission" date="2020-04" db="EMBL/GenBank/DDBJ databases">
        <title>Deep metagenomics examines the oral microbiome during advanced dental caries in children, revealing novel taxa and co-occurrences with host molecules.</title>
        <authorList>
            <person name="Baker J.L."/>
            <person name="Morton J.T."/>
            <person name="Dinis M."/>
            <person name="Alvarez R."/>
            <person name="Tran N.C."/>
            <person name="Knight R."/>
            <person name="Edlund A."/>
        </authorList>
    </citation>
    <scope>NUCLEOTIDE SEQUENCE</scope>
    <source>
        <strain evidence="12">JCVI_23_bin.16</strain>
    </source>
</reference>
<feature type="transmembrane region" description="Helical" evidence="9">
    <location>
        <begin position="169"/>
        <end position="189"/>
    </location>
</feature>
<dbReference type="Gene3D" id="1.20.1560.10">
    <property type="entry name" value="ABC transporter type 1, transmembrane domain"/>
    <property type="match status" value="1"/>
</dbReference>
<evidence type="ECO:0000256" key="4">
    <source>
        <dbReference type="ARBA" id="ARBA00022692"/>
    </source>
</evidence>
<dbReference type="GO" id="GO:0016887">
    <property type="term" value="F:ATP hydrolysis activity"/>
    <property type="evidence" value="ECO:0007669"/>
    <property type="project" value="InterPro"/>
</dbReference>
<keyword evidence="7 9" id="KW-1133">Transmembrane helix</keyword>
<dbReference type="Pfam" id="PF00005">
    <property type="entry name" value="ABC_tran"/>
    <property type="match status" value="1"/>
</dbReference>
<comment type="caution">
    <text evidence="12">The sequence shown here is derived from an EMBL/GenBank/DDBJ whole genome shotgun (WGS) entry which is preliminary data.</text>
</comment>
<keyword evidence="5" id="KW-0547">Nucleotide-binding</keyword>
<dbReference type="InterPro" id="IPR017871">
    <property type="entry name" value="ABC_transporter-like_CS"/>
</dbReference>
<dbReference type="Pfam" id="PF00664">
    <property type="entry name" value="ABC_membrane"/>
    <property type="match status" value="1"/>
</dbReference>
<evidence type="ECO:0000313" key="12">
    <source>
        <dbReference type="EMBL" id="MBF0935186.1"/>
    </source>
</evidence>
<protein>
    <submittedName>
        <fullName evidence="12">ABC transporter ATP-binding protein</fullName>
    </submittedName>
</protein>
<evidence type="ECO:0000256" key="9">
    <source>
        <dbReference type="SAM" id="Phobius"/>
    </source>
</evidence>
<sequence>MANKTSKPSLFKGIQPYIQGFQLPLVLALMGATISSIITVYGPRKLEEMTNLIGQGMSGKMDLKAISAVGFLLAGLYAFGAVINYLQGFIITTMIQRLSQRLRRAIATKINRLPLAYFDSHSQGDTLSRVTNDVDTVGQSLNQSLANVISSVILIVAVLIMMFTANVILSLVTVISVFVGFILIMFIGMRAQGFFKAQQVNLAAVNGFVEETYSGHNVVTSYNAVPESLAQFAKLNGQLHDSIWKSQFISGIMMPLMIFIGNFAYVLVIIVGAILALQEGSGVTMGTIVAFMVYVRIFAQPISQLAQGMTSLQQAGAAMSRVSEFLNEEEMADDHDLPQALTDIKGQVTFDQVTFGYSPDKTIINDFTAQARPGKKIAIVGPTGAGKTTIVNLLMKFYEINQGTIAIDGLDLAQMKRSEVHDAFAMVLQDTWLFEGTIKENLIFNQTGISDDQVVEAAKAAGVHHYIMTLPKGYDTVLDDTVTLSVGQKQLMTIARALLKDAPLLILDEATSSVDTRTEELIQQAMDTLMEGRTSFVIAHRLSTIKNADYILVMQEGRIIEQGNHQELMAQGGFYADLYNSQFDKNSSGMDFEELLA</sequence>
<dbReference type="InterPro" id="IPR039421">
    <property type="entry name" value="Type_1_exporter"/>
</dbReference>
<comment type="subcellular location">
    <subcellularLocation>
        <location evidence="1">Cell membrane</location>
        <topology evidence="1">Multi-pass membrane protein</topology>
    </subcellularLocation>
</comment>
<keyword evidence="3" id="KW-1003">Cell membrane</keyword>
<evidence type="ECO:0000256" key="8">
    <source>
        <dbReference type="ARBA" id="ARBA00023136"/>
    </source>
</evidence>
<dbReference type="FunFam" id="1.20.1560.10:FF:000011">
    <property type="entry name" value="Multidrug ABC transporter ATP-binding protein"/>
    <property type="match status" value="1"/>
</dbReference>
<dbReference type="PROSITE" id="PS50929">
    <property type="entry name" value="ABC_TM1F"/>
    <property type="match status" value="1"/>
</dbReference>
<evidence type="ECO:0000313" key="13">
    <source>
        <dbReference type="Proteomes" id="UP000757900"/>
    </source>
</evidence>
<dbReference type="PANTHER" id="PTHR43394:SF1">
    <property type="entry name" value="ATP-BINDING CASSETTE SUB-FAMILY B MEMBER 10, MITOCHONDRIAL"/>
    <property type="match status" value="1"/>
</dbReference>
<dbReference type="CDD" id="cd18547">
    <property type="entry name" value="ABC_6TM_Tm288_like"/>
    <property type="match status" value="1"/>
</dbReference>
<keyword evidence="8 9" id="KW-0472">Membrane</keyword>
<evidence type="ECO:0000256" key="2">
    <source>
        <dbReference type="ARBA" id="ARBA00022448"/>
    </source>
</evidence>
<keyword evidence="4 9" id="KW-0812">Transmembrane</keyword>
<dbReference type="Proteomes" id="UP000757900">
    <property type="component" value="Unassembled WGS sequence"/>
</dbReference>
<dbReference type="PROSITE" id="PS00211">
    <property type="entry name" value="ABC_TRANSPORTER_1"/>
    <property type="match status" value="1"/>
</dbReference>
<feature type="domain" description="ABC transmembrane type-1" evidence="11">
    <location>
        <begin position="26"/>
        <end position="314"/>
    </location>
</feature>
<dbReference type="InterPro" id="IPR003439">
    <property type="entry name" value="ABC_transporter-like_ATP-bd"/>
</dbReference>
<dbReference type="SUPFAM" id="SSF90123">
    <property type="entry name" value="ABC transporter transmembrane region"/>
    <property type="match status" value="1"/>
</dbReference>
<dbReference type="InterPro" id="IPR036640">
    <property type="entry name" value="ABC1_TM_sf"/>
</dbReference>
<keyword evidence="6 12" id="KW-0067">ATP-binding</keyword>
<dbReference type="InterPro" id="IPR003593">
    <property type="entry name" value="AAA+_ATPase"/>
</dbReference>
<evidence type="ECO:0000256" key="6">
    <source>
        <dbReference type="ARBA" id="ARBA00022840"/>
    </source>
</evidence>
<accession>A0A929MPK9</accession>
<organism evidence="12 13">
    <name type="scientific">Abiotrophia defectiva</name>
    <name type="common">Streptococcus defectivus</name>
    <dbReference type="NCBI Taxonomy" id="46125"/>
    <lineage>
        <taxon>Bacteria</taxon>
        <taxon>Bacillati</taxon>
        <taxon>Bacillota</taxon>
        <taxon>Bacilli</taxon>
        <taxon>Lactobacillales</taxon>
        <taxon>Aerococcaceae</taxon>
        <taxon>Abiotrophia</taxon>
    </lineage>
</organism>
<dbReference type="InterPro" id="IPR027417">
    <property type="entry name" value="P-loop_NTPase"/>
</dbReference>
<dbReference type="GO" id="GO:0015421">
    <property type="term" value="F:ABC-type oligopeptide transporter activity"/>
    <property type="evidence" value="ECO:0007669"/>
    <property type="project" value="TreeGrafter"/>
</dbReference>
<dbReference type="PANTHER" id="PTHR43394">
    <property type="entry name" value="ATP-DEPENDENT PERMEASE MDL1, MITOCHONDRIAL"/>
    <property type="match status" value="1"/>
</dbReference>
<keyword evidence="2" id="KW-0813">Transport</keyword>
<dbReference type="CDD" id="cd03254">
    <property type="entry name" value="ABCC_Glucan_exporter_like"/>
    <property type="match status" value="1"/>
</dbReference>
<evidence type="ECO:0000256" key="3">
    <source>
        <dbReference type="ARBA" id="ARBA00022475"/>
    </source>
</evidence>
<name>A0A929MPK9_ABIDE</name>
<evidence type="ECO:0000259" key="10">
    <source>
        <dbReference type="PROSITE" id="PS50893"/>
    </source>
</evidence>
<evidence type="ECO:0000256" key="1">
    <source>
        <dbReference type="ARBA" id="ARBA00004651"/>
    </source>
</evidence>
<feature type="domain" description="ABC transporter" evidence="10">
    <location>
        <begin position="348"/>
        <end position="581"/>
    </location>
</feature>
<feature type="transmembrane region" description="Helical" evidence="9">
    <location>
        <begin position="252"/>
        <end position="276"/>
    </location>
</feature>
<dbReference type="GO" id="GO:0005886">
    <property type="term" value="C:plasma membrane"/>
    <property type="evidence" value="ECO:0007669"/>
    <property type="project" value="UniProtKB-SubCell"/>
</dbReference>
<dbReference type="SUPFAM" id="SSF52540">
    <property type="entry name" value="P-loop containing nucleoside triphosphate hydrolases"/>
    <property type="match status" value="1"/>
</dbReference>
<evidence type="ECO:0000259" key="11">
    <source>
        <dbReference type="PROSITE" id="PS50929"/>
    </source>
</evidence>
<evidence type="ECO:0000256" key="5">
    <source>
        <dbReference type="ARBA" id="ARBA00022741"/>
    </source>
</evidence>
<proteinExistence type="predicted"/>